<feature type="signal peptide" evidence="2">
    <location>
        <begin position="1"/>
        <end position="27"/>
    </location>
</feature>
<keyword evidence="2" id="KW-0732">Signal</keyword>
<proteinExistence type="predicted"/>
<evidence type="ECO:0000313" key="3">
    <source>
        <dbReference type="EMBL" id="EHR63411.1"/>
    </source>
</evidence>
<evidence type="ECO:0000313" key="4">
    <source>
        <dbReference type="Proteomes" id="UP000002791"/>
    </source>
</evidence>
<evidence type="ECO:0000256" key="1">
    <source>
        <dbReference type="SAM" id="MobiDB-lite"/>
    </source>
</evidence>
<feature type="region of interest" description="Disordered" evidence="1">
    <location>
        <begin position="65"/>
        <end position="123"/>
    </location>
</feature>
<feature type="chain" id="PRO_5003601261" evidence="2">
    <location>
        <begin position="28"/>
        <end position="147"/>
    </location>
</feature>
<protein>
    <submittedName>
        <fullName evidence="3">Uncharacterized protein</fullName>
    </submittedName>
</protein>
<organism evidence="3 4">
    <name type="scientific">Saccharomonospora cyanea NA-134</name>
    <dbReference type="NCBI Taxonomy" id="882082"/>
    <lineage>
        <taxon>Bacteria</taxon>
        <taxon>Bacillati</taxon>
        <taxon>Actinomycetota</taxon>
        <taxon>Actinomycetes</taxon>
        <taxon>Pseudonocardiales</taxon>
        <taxon>Pseudonocardiaceae</taxon>
        <taxon>Saccharomonospora</taxon>
    </lineage>
</organism>
<name>H5XRC9_9PSEU</name>
<dbReference type="Proteomes" id="UP000002791">
    <property type="component" value="Chromosome"/>
</dbReference>
<sequence>MRSVRRGLVATALAFPLALGFAGVAGAAEGESSVDSASFEASFAAAGPEGAFAGEVSAEALHAEFEKNGKDDDKKHDDNGDKRDGDTRHDYDKGKDKDKDRDKDREKENGESGELDFAEFSESGAFAGPEGAFAFEIESAAFHAEKN</sequence>
<dbReference type="EMBL" id="CM001440">
    <property type="protein sequence ID" value="EHR63411.1"/>
    <property type="molecule type" value="Genomic_DNA"/>
</dbReference>
<dbReference type="HOGENOM" id="CLU_1979975_0_0_11"/>
<accession>H5XRC9</accession>
<dbReference type="AlphaFoldDB" id="H5XRC9"/>
<reference evidence="3 4" key="1">
    <citation type="submission" date="2011-11" db="EMBL/GenBank/DDBJ databases">
        <title>The Noncontiguous Finished sequence of Saccharomonospora cyanea NA-134.</title>
        <authorList>
            <consortium name="US DOE Joint Genome Institute"/>
            <person name="Lucas S."/>
            <person name="Han J."/>
            <person name="Lapidus A."/>
            <person name="Cheng J.-F."/>
            <person name="Goodwin L."/>
            <person name="Pitluck S."/>
            <person name="Peters L."/>
            <person name="Ovchinnikova G."/>
            <person name="Lu M."/>
            <person name="Detter J.C."/>
            <person name="Han C."/>
            <person name="Tapia R."/>
            <person name="Land M."/>
            <person name="Hauser L."/>
            <person name="Kyrpides N."/>
            <person name="Ivanova N."/>
            <person name="Pagani I."/>
            <person name="Brambilla E.-M."/>
            <person name="Klenk H.-P."/>
            <person name="Woyke T."/>
        </authorList>
    </citation>
    <scope>NUCLEOTIDE SEQUENCE [LARGE SCALE GENOMIC DNA]</scope>
    <source>
        <strain evidence="3 4">NA-134</strain>
    </source>
</reference>
<evidence type="ECO:0000256" key="2">
    <source>
        <dbReference type="SAM" id="SignalP"/>
    </source>
</evidence>
<feature type="compositionally biased region" description="Basic and acidic residues" evidence="1">
    <location>
        <begin position="65"/>
        <end position="110"/>
    </location>
</feature>
<keyword evidence="4" id="KW-1185">Reference proteome</keyword>
<gene>
    <name evidence="3" type="ORF">SaccyDRAFT_4603</name>
</gene>
<dbReference type="RefSeq" id="WP_005459683.1">
    <property type="nucleotide sequence ID" value="NZ_CM001440.1"/>
</dbReference>